<sequence length="756" mass="86861">MTKQRTLSVRTLAEYAYRSGSIDTRFRTATTMQEGTRLHQKIQRTYEEHDEREAFVSISYPYEQLMFQIEGRCDGILRRGDAVIIDEIKSTIRSLDELDEDTHPAYWAQAKTYAYLYAHKVGLDTIVVQLTYIHSETNEIRQFQKTHTIHELQSFFHDLIERYAPIALVLDEHVDQRNASIEELEFPFQTYRPGQRKLAGAVYKTVKEGKTLFANAPTGIGKTISTMFPSIKALGRGEVDHFYYLTAKTTTKQVAEDTLNRLSTNGLHLSSVTVTAKDKICFKEKTICNKDYCEFADGYYDRLNDGLLDLLSNETLATREVVEAYARKHQLCPFEFSLDVSSYMDGMICDYNYVYDPRIAIKRTSSGTKQSSVLLVDEAHNLVDRGRSMFSASISKSAFLQVKRAYKTKNPVLYQASMEIDRYLLEMKKEWKALEKVQSSEKEDKLLEWLTYFGDVAEEQLLHEGGDGDEELLDCYFDVQNVLRIAKLYDERFILLMDTYKSEVVLKWLCLDPSKLLAKTNETYKSVIYYSATLAPFSYYFDLLGGHAEDYTLNVPSPFTREQTEVEIVPISTRYRDRDASIQPIIEQLYQDCKRWGKNQLAFFPSYAYMRAVLESFSSHYPDVPILEQVSGMGDEEREQFLARFEANPKETLLGFAVLGGVFSEGVDLVGDRLSAVHIIGVGLPQLSVERGIMKEFYEGQGKNGFDYAYVFPGMTRVLQAAGRLIRSDDDYGKITLLDDRFTTTKYRSLLPSEWL</sequence>
<evidence type="ECO:0000259" key="14">
    <source>
        <dbReference type="PROSITE" id="PS51193"/>
    </source>
</evidence>
<organism evidence="15 16">
    <name type="scientific">Pontibacillus halophilus JSM 076056 = DSM 19796</name>
    <dbReference type="NCBI Taxonomy" id="1385510"/>
    <lineage>
        <taxon>Bacteria</taxon>
        <taxon>Bacillati</taxon>
        <taxon>Bacillota</taxon>
        <taxon>Bacilli</taxon>
        <taxon>Bacillales</taxon>
        <taxon>Bacillaceae</taxon>
        <taxon>Pontibacillus</taxon>
    </lineage>
</organism>
<keyword evidence="12" id="KW-0413">Isomerase</keyword>
<dbReference type="Pfam" id="PF13307">
    <property type="entry name" value="Helicase_C_2"/>
    <property type="match status" value="1"/>
</dbReference>
<comment type="caution">
    <text evidence="15">The sequence shown here is derived from an EMBL/GenBank/DDBJ whole genome shotgun (WGS) entry which is preliminary data.</text>
</comment>
<evidence type="ECO:0000256" key="13">
    <source>
        <dbReference type="ARBA" id="ARBA00038058"/>
    </source>
</evidence>
<keyword evidence="2" id="KW-0479">Metal-binding</keyword>
<dbReference type="InterPro" id="IPR006555">
    <property type="entry name" value="ATP-dep_Helicase_C"/>
</dbReference>
<dbReference type="GO" id="GO:0005524">
    <property type="term" value="F:ATP binding"/>
    <property type="evidence" value="ECO:0007669"/>
    <property type="project" value="UniProtKB-KW"/>
</dbReference>
<protein>
    <submittedName>
        <fullName evidence="15">DNA helicase</fullName>
    </submittedName>
</protein>
<gene>
    <name evidence="15" type="ORF">N781_00705</name>
</gene>
<dbReference type="PANTHER" id="PTHR11472">
    <property type="entry name" value="DNA REPAIR DEAD HELICASE RAD3/XP-D SUBFAMILY MEMBER"/>
    <property type="match status" value="1"/>
</dbReference>
<dbReference type="InterPro" id="IPR010614">
    <property type="entry name" value="RAD3-like_helicase_DEAD"/>
</dbReference>
<keyword evidence="7" id="KW-0067">ATP-binding</keyword>
<keyword evidence="16" id="KW-1185">Reference proteome</keyword>
<evidence type="ECO:0000256" key="3">
    <source>
        <dbReference type="ARBA" id="ARBA00022741"/>
    </source>
</evidence>
<dbReference type="eggNOG" id="COG1199">
    <property type="taxonomic scope" value="Bacteria"/>
</dbReference>
<keyword evidence="5" id="KW-0378">Hydrolase</keyword>
<dbReference type="EMBL" id="AVPE01000001">
    <property type="protein sequence ID" value="KGX93757.1"/>
    <property type="molecule type" value="Genomic_DNA"/>
</dbReference>
<dbReference type="Pfam" id="PF06733">
    <property type="entry name" value="DEAD_2"/>
    <property type="match status" value="1"/>
</dbReference>
<dbReference type="Proteomes" id="UP000030528">
    <property type="component" value="Unassembled WGS sequence"/>
</dbReference>
<accession>A0A0A5ID38</accession>
<dbReference type="GO" id="GO:0003678">
    <property type="term" value="F:DNA helicase activity"/>
    <property type="evidence" value="ECO:0007669"/>
    <property type="project" value="InterPro"/>
</dbReference>
<keyword evidence="1" id="KW-0004">4Fe-4S</keyword>
<dbReference type="SMART" id="SM00491">
    <property type="entry name" value="HELICc2"/>
    <property type="match status" value="1"/>
</dbReference>
<dbReference type="SMART" id="SM00488">
    <property type="entry name" value="DEXDc2"/>
    <property type="match status" value="1"/>
</dbReference>
<dbReference type="GO" id="GO:0003677">
    <property type="term" value="F:DNA binding"/>
    <property type="evidence" value="ECO:0007669"/>
    <property type="project" value="UniProtKB-KW"/>
</dbReference>
<keyword evidence="11" id="KW-0234">DNA repair</keyword>
<evidence type="ECO:0000256" key="6">
    <source>
        <dbReference type="ARBA" id="ARBA00022806"/>
    </source>
</evidence>
<dbReference type="Gene3D" id="3.40.50.300">
    <property type="entry name" value="P-loop containing nucleotide triphosphate hydrolases"/>
    <property type="match status" value="2"/>
</dbReference>
<comment type="similarity">
    <text evidence="13">Belongs to the helicase family. DinG subfamily.</text>
</comment>
<dbReference type="InterPro" id="IPR045028">
    <property type="entry name" value="DinG/Rad3-like"/>
</dbReference>
<name>A0A0A5ID38_9BACI</name>
<evidence type="ECO:0000256" key="4">
    <source>
        <dbReference type="ARBA" id="ARBA00022763"/>
    </source>
</evidence>
<evidence type="ECO:0000256" key="9">
    <source>
        <dbReference type="ARBA" id="ARBA00023014"/>
    </source>
</evidence>
<dbReference type="GO" id="GO:0046872">
    <property type="term" value="F:metal ion binding"/>
    <property type="evidence" value="ECO:0007669"/>
    <property type="project" value="UniProtKB-KW"/>
</dbReference>
<reference evidence="15 16" key="1">
    <citation type="submission" date="2013-08" db="EMBL/GenBank/DDBJ databases">
        <authorList>
            <person name="Huang J."/>
            <person name="Wang G."/>
        </authorList>
    </citation>
    <scope>NUCLEOTIDE SEQUENCE [LARGE SCALE GENOMIC DNA]</scope>
    <source>
        <strain evidence="15 16">JSM 076056</strain>
    </source>
</reference>
<keyword evidence="4" id="KW-0227">DNA damage</keyword>
<dbReference type="Gene3D" id="1.10.275.40">
    <property type="match status" value="1"/>
</dbReference>
<dbReference type="PANTHER" id="PTHR11472:SF34">
    <property type="entry name" value="REGULATOR OF TELOMERE ELONGATION HELICASE 1"/>
    <property type="match status" value="1"/>
</dbReference>
<evidence type="ECO:0000256" key="8">
    <source>
        <dbReference type="ARBA" id="ARBA00023004"/>
    </source>
</evidence>
<dbReference type="InterPro" id="IPR014013">
    <property type="entry name" value="Helic_SF1/SF2_ATP-bd_DinG/Rad3"/>
</dbReference>
<dbReference type="RefSeq" id="WP_026799146.1">
    <property type="nucleotide sequence ID" value="NZ_AULI01000001.1"/>
</dbReference>
<dbReference type="GO" id="GO:0006281">
    <property type="term" value="P:DNA repair"/>
    <property type="evidence" value="ECO:0007669"/>
    <property type="project" value="UniProtKB-KW"/>
</dbReference>
<feature type="domain" description="Helicase ATP-binding" evidence="14">
    <location>
        <begin position="181"/>
        <end position="441"/>
    </location>
</feature>
<dbReference type="Gene3D" id="3.90.320.10">
    <property type="match status" value="1"/>
</dbReference>
<keyword evidence="6 15" id="KW-0347">Helicase</keyword>
<dbReference type="SUPFAM" id="SSF52540">
    <property type="entry name" value="P-loop containing nucleoside triphosphate hydrolases"/>
    <property type="match status" value="2"/>
</dbReference>
<dbReference type="STRING" id="1385510.GCA_000425205_00337"/>
<proteinExistence type="inferred from homology"/>
<evidence type="ECO:0000256" key="12">
    <source>
        <dbReference type="ARBA" id="ARBA00023235"/>
    </source>
</evidence>
<keyword evidence="3" id="KW-0547">Nucleotide-binding</keyword>
<dbReference type="AlphaFoldDB" id="A0A0A5ID38"/>
<keyword evidence="8" id="KW-0408">Iron</keyword>
<keyword evidence="10" id="KW-0238">DNA-binding</keyword>
<evidence type="ECO:0000256" key="1">
    <source>
        <dbReference type="ARBA" id="ARBA00022485"/>
    </source>
</evidence>
<dbReference type="InterPro" id="IPR011604">
    <property type="entry name" value="PDDEXK-like_dom_sf"/>
</dbReference>
<dbReference type="InterPro" id="IPR027417">
    <property type="entry name" value="P-loop_NTPase"/>
</dbReference>
<evidence type="ECO:0000256" key="11">
    <source>
        <dbReference type="ARBA" id="ARBA00023204"/>
    </source>
</evidence>
<evidence type="ECO:0000313" key="16">
    <source>
        <dbReference type="Proteomes" id="UP000030528"/>
    </source>
</evidence>
<evidence type="ECO:0000256" key="10">
    <source>
        <dbReference type="ARBA" id="ARBA00023125"/>
    </source>
</evidence>
<evidence type="ECO:0000256" key="2">
    <source>
        <dbReference type="ARBA" id="ARBA00022723"/>
    </source>
</evidence>
<dbReference type="Gene3D" id="1.10.30.20">
    <property type="entry name" value="Bacterial XPD DNA helicase, FeS cluster domain"/>
    <property type="match status" value="1"/>
</dbReference>
<dbReference type="OrthoDB" id="9765586at2"/>
<evidence type="ECO:0000313" key="15">
    <source>
        <dbReference type="EMBL" id="KGX93757.1"/>
    </source>
</evidence>
<dbReference type="InterPro" id="IPR042493">
    <property type="entry name" value="XPD_DNA_FeS"/>
</dbReference>
<dbReference type="PROSITE" id="PS51193">
    <property type="entry name" value="HELICASE_ATP_BIND_2"/>
    <property type="match status" value="1"/>
</dbReference>
<keyword evidence="9" id="KW-0411">Iron-sulfur</keyword>
<dbReference type="InterPro" id="IPR006554">
    <property type="entry name" value="Helicase-like_DEXD_c2"/>
</dbReference>
<dbReference type="GO" id="GO:0016818">
    <property type="term" value="F:hydrolase activity, acting on acid anhydrides, in phosphorus-containing anhydrides"/>
    <property type="evidence" value="ECO:0007669"/>
    <property type="project" value="InterPro"/>
</dbReference>
<evidence type="ECO:0000256" key="7">
    <source>
        <dbReference type="ARBA" id="ARBA00022840"/>
    </source>
</evidence>
<evidence type="ECO:0000256" key="5">
    <source>
        <dbReference type="ARBA" id="ARBA00022801"/>
    </source>
</evidence>
<dbReference type="GO" id="GO:0051539">
    <property type="term" value="F:4 iron, 4 sulfur cluster binding"/>
    <property type="evidence" value="ECO:0007669"/>
    <property type="project" value="UniProtKB-KW"/>
</dbReference>